<feature type="transmembrane region" description="Helical" evidence="1">
    <location>
        <begin position="21"/>
        <end position="38"/>
    </location>
</feature>
<feature type="transmembrane region" description="Helical" evidence="1">
    <location>
        <begin position="123"/>
        <end position="152"/>
    </location>
</feature>
<keyword evidence="3" id="KW-1185">Reference proteome</keyword>
<name>A0ABT0KA18_9GAMM</name>
<keyword evidence="1" id="KW-0472">Membrane</keyword>
<feature type="transmembrane region" description="Helical" evidence="1">
    <location>
        <begin position="50"/>
        <end position="70"/>
    </location>
</feature>
<proteinExistence type="predicted"/>
<feature type="transmembrane region" description="Helical" evidence="1">
    <location>
        <begin position="79"/>
        <end position="103"/>
    </location>
</feature>
<reference evidence="2" key="1">
    <citation type="submission" date="2021-04" db="EMBL/GenBank/DDBJ databases">
        <title>Genome sequence of Serratia sp. arafor3.</title>
        <authorList>
            <person name="Besaury L."/>
        </authorList>
    </citation>
    <scope>NUCLEOTIDE SEQUENCE</scope>
    <source>
        <strain evidence="2">Arafor3</strain>
    </source>
</reference>
<evidence type="ECO:0000313" key="2">
    <source>
        <dbReference type="EMBL" id="MCL1028871.1"/>
    </source>
</evidence>
<evidence type="ECO:0000313" key="3">
    <source>
        <dbReference type="Proteomes" id="UP001165275"/>
    </source>
</evidence>
<gene>
    <name evidence="2" type="ORF">KAJ71_07510</name>
</gene>
<sequence length="157" mass="18000">MKNSSPTLFCGTEKLKIGATMAVLSLLLCLVSLFWLLFTTRKFNVSGFFYLTYYFFMYPALCVTTFGLYLKGMLRFRYYIVFLLGIAIGFLVGSVSWVFSIIITDYSGFLKILNDGVRGFVDYMIFHIFISSAVTFDFIIGAVNAVLVKYLWRECEI</sequence>
<evidence type="ECO:0000256" key="1">
    <source>
        <dbReference type="SAM" id="Phobius"/>
    </source>
</evidence>
<dbReference type="Proteomes" id="UP001165275">
    <property type="component" value="Unassembled WGS sequence"/>
</dbReference>
<dbReference type="RefSeq" id="WP_248945145.1">
    <property type="nucleotide sequence ID" value="NZ_CBCSGY010000044.1"/>
</dbReference>
<keyword evidence="1" id="KW-0812">Transmembrane</keyword>
<dbReference type="EMBL" id="JAGQDC010000004">
    <property type="protein sequence ID" value="MCL1028871.1"/>
    <property type="molecule type" value="Genomic_DNA"/>
</dbReference>
<accession>A0ABT0KA18</accession>
<organism evidence="2 3">
    <name type="scientific">Serratia silvae</name>
    <dbReference type="NCBI Taxonomy" id="2824122"/>
    <lineage>
        <taxon>Bacteria</taxon>
        <taxon>Pseudomonadati</taxon>
        <taxon>Pseudomonadota</taxon>
        <taxon>Gammaproteobacteria</taxon>
        <taxon>Enterobacterales</taxon>
        <taxon>Yersiniaceae</taxon>
        <taxon>Serratia</taxon>
    </lineage>
</organism>
<keyword evidence="1" id="KW-1133">Transmembrane helix</keyword>
<comment type="caution">
    <text evidence="2">The sequence shown here is derived from an EMBL/GenBank/DDBJ whole genome shotgun (WGS) entry which is preliminary data.</text>
</comment>
<protein>
    <submittedName>
        <fullName evidence="2">Uncharacterized protein</fullName>
    </submittedName>
</protein>